<feature type="coiled-coil region" evidence="6">
    <location>
        <begin position="562"/>
        <end position="592"/>
    </location>
</feature>
<evidence type="ECO:0000256" key="2">
    <source>
        <dbReference type="ARBA" id="ARBA00012438"/>
    </source>
</evidence>
<reference evidence="10 11" key="1">
    <citation type="submission" date="2016-11" db="EMBL/GenBank/DDBJ databases">
        <authorList>
            <person name="Jaros S."/>
            <person name="Januszkiewicz K."/>
            <person name="Wedrychowicz H."/>
        </authorList>
    </citation>
    <scope>NUCLEOTIDE SEQUENCE [LARGE SCALE GENOMIC DNA]</scope>
    <source>
        <strain evidence="10 11">DSM 26897</strain>
    </source>
</reference>
<feature type="domain" description="Histidine kinase" evidence="7">
    <location>
        <begin position="592"/>
        <end position="819"/>
    </location>
</feature>
<keyword evidence="11" id="KW-1185">Reference proteome</keyword>
<dbReference type="InterPro" id="IPR000700">
    <property type="entry name" value="PAS-assoc_C"/>
</dbReference>
<feature type="domain" description="PAC" evidence="9">
    <location>
        <begin position="501"/>
        <end position="556"/>
    </location>
</feature>
<protein>
    <recommendedName>
        <fullName evidence="2">histidine kinase</fullName>
        <ecNumber evidence="2">2.7.13.3</ecNumber>
    </recommendedName>
</protein>
<dbReference type="AlphaFoldDB" id="A0A1M4Z7Z9"/>
<accession>A0A1M4Z7Z9</accession>
<sequence length="819" mass="92723">MNASIPNCNTYHFSEFRFLAARPGITMILLPDKPIYTIVAVSNDFETTSGRKREEVVGRSHFEVFPENQAGSSLSGVHSLQNSFEYILQHKVSHSLPLVRYDIPDGEGGFLEMYWKSTNAPVLDEKGQVEYIIHTSEDVTAQVKAAQRENALKGIEKIFYLFMHAPFVVGLVTGEHHVLELANEAAYKLWGKGPEMIGRPLLESLPELSGQGITELFEQVKSTGETFRSLATPIVFLANGKEQTNYFNLIYQPYYSDGSDIPTGVFTISHDVTEQVIAQKKTLDSEAALHASKEETERQKRIYETITSNTPDLIYVFDLNYRFTYVNEALLTMWGKTWNEAIGKGLPENGYEPWHTEMHHREIDQVVATKKPVRGEVHFPHATLGKRLYDYIFVPVLDQNGEVEAVAGTTRDITEIKQAEEVIRKSEIQLRTMILQAPVAMCILRGPTHVIDIANEAMINLWGKPWEQVMNKPVFEALPDAAGQGLEGVMQKVYQTGDPFYANERPVELLRNGRWETVYQNFVYQSYRDGGGEILGVIAISVDVTEQVLAKKKIEENEVNLQVRVQERTAELETANQELERSNRNLEEFAHAASHDMKEPIRKVLTFTDQLKSSLGPRLTEKEKIIFGRIENATQRMGLLVDDLLEFSHVNERPLEKEEVDLNVKVQQVLTDLELLIEEKKAQVRVGQLPTIKGHKRQLQQLLQNLISNALKYSDPDQEPVIVVTAQKVQGYAFAHRVLPEQLGCHFYLIEVKDNGIGFEPKYAEKIFQMFQRLHGKSEYPGTGVGLSIARKVVDNHGGYIWAISQLSEGATFKILLPA</sequence>
<comment type="catalytic activity">
    <reaction evidence="1">
        <text>ATP + protein L-histidine = ADP + protein N-phospho-L-histidine.</text>
        <dbReference type="EC" id="2.7.13.3"/>
    </reaction>
</comment>
<keyword evidence="4" id="KW-0808">Transferase</keyword>
<dbReference type="PROSITE" id="PS50113">
    <property type="entry name" value="PAC"/>
    <property type="match status" value="3"/>
</dbReference>
<evidence type="ECO:0000259" key="9">
    <source>
        <dbReference type="PROSITE" id="PS50113"/>
    </source>
</evidence>
<dbReference type="SUPFAM" id="SSF55785">
    <property type="entry name" value="PYP-like sensor domain (PAS domain)"/>
    <property type="match status" value="4"/>
</dbReference>
<keyword evidence="6" id="KW-0175">Coiled coil</keyword>
<keyword evidence="5" id="KW-0418">Kinase</keyword>
<dbReference type="InterPro" id="IPR003661">
    <property type="entry name" value="HisK_dim/P_dom"/>
</dbReference>
<dbReference type="PROSITE" id="PS50112">
    <property type="entry name" value="PAS"/>
    <property type="match status" value="1"/>
</dbReference>
<dbReference type="SMART" id="SM00387">
    <property type="entry name" value="HATPase_c"/>
    <property type="match status" value="1"/>
</dbReference>
<dbReference type="SUPFAM" id="SSF47384">
    <property type="entry name" value="Homodimeric domain of signal transducing histidine kinase"/>
    <property type="match status" value="1"/>
</dbReference>
<dbReference type="SUPFAM" id="SSF55874">
    <property type="entry name" value="ATPase domain of HSP90 chaperone/DNA topoisomerase II/histidine kinase"/>
    <property type="match status" value="1"/>
</dbReference>
<dbReference type="PRINTS" id="PR00344">
    <property type="entry name" value="BCTRLSENSOR"/>
</dbReference>
<dbReference type="Gene3D" id="1.10.287.130">
    <property type="match status" value="1"/>
</dbReference>
<dbReference type="Proteomes" id="UP000184368">
    <property type="component" value="Unassembled WGS sequence"/>
</dbReference>
<feature type="domain" description="PAC" evidence="9">
    <location>
        <begin position="92"/>
        <end position="151"/>
    </location>
</feature>
<evidence type="ECO:0000256" key="1">
    <source>
        <dbReference type="ARBA" id="ARBA00000085"/>
    </source>
</evidence>
<dbReference type="InterPro" id="IPR035965">
    <property type="entry name" value="PAS-like_dom_sf"/>
</dbReference>
<evidence type="ECO:0000313" key="10">
    <source>
        <dbReference type="EMBL" id="SHF14125.1"/>
    </source>
</evidence>
<dbReference type="InterPro" id="IPR004358">
    <property type="entry name" value="Sig_transdc_His_kin-like_C"/>
</dbReference>
<evidence type="ECO:0000256" key="5">
    <source>
        <dbReference type="ARBA" id="ARBA00022777"/>
    </source>
</evidence>
<dbReference type="PROSITE" id="PS50109">
    <property type="entry name" value="HIS_KIN"/>
    <property type="match status" value="1"/>
</dbReference>
<keyword evidence="3" id="KW-0597">Phosphoprotein</keyword>
<dbReference type="Gene3D" id="3.30.450.20">
    <property type="entry name" value="PAS domain"/>
    <property type="match status" value="4"/>
</dbReference>
<evidence type="ECO:0000256" key="4">
    <source>
        <dbReference type="ARBA" id="ARBA00022679"/>
    </source>
</evidence>
<dbReference type="InterPro" id="IPR005467">
    <property type="entry name" value="His_kinase_dom"/>
</dbReference>
<dbReference type="EC" id="2.7.13.3" evidence="2"/>
<dbReference type="Pfam" id="PF00512">
    <property type="entry name" value="HisKA"/>
    <property type="match status" value="1"/>
</dbReference>
<dbReference type="EMBL" id="FQUO01000005">
    <property type="protein sequence ID" value="SHF14125.1"/>
    <property type="molecule type" value="Genomic_DNA"/>
</dbReference>
<feature type="domain" description="PAC" evidence="9">
    <location>
        <begin position="373"/>
        <end position="425"/>
    </location>
</feature>
<dbReference type="InterPro" id="IPR003594">
    <property type="entry name" value="HATPase_dom"/>
</dbReference>
<dbReference type="STRING" id="1302690.BUE76_22230"/>
<evidence type="ECO:0000313" key="11">
    <source>
        <dbReference type="Proteomes" id="UP000184368"/>
    </source>
</evidence>
<feature type="domain" description="PAS" evidence="8">
    <location>
        <begin position="299"/>
        <end position="370"/>
    </location>
</feature>
<dbReference type="InterPro" id="IPR052162">
    <property type="entry name" value="Sensor_kinase/Photoreceptor"/>
</dbReference>
<dbReference type="InterPro" id="IPR000014">
    <property type="entry name" value="PAS"/>
</dbReference>
<dbReference type="InterPro" id="IPR036097">
    <property type="entry name" value="HisK_dim/P_sf"/>
</dbReference>
<name>A0A1M4Z7Z9_9BACT</name>
<dbReference type="CDD" id="cd00082">
    <property type="entry name" value="HisKA"/>
    <property type="match status" value="1"/>
</dbReference>
<evidence type="ECO:0000256" key="3">
    <source>
        <dbReference type="ARBA" id="ARBA00022553"/>
    </source>
</evidence>
<dbReference type="OrthoDB" id="607558at2"/>
<dbReference type="CDD" id="cd00130">
    <property type="entry name" value="PAS"/>
    <property type="match status" value="1"/>
</dbReference>
<evidence type="ECO:0000256" key="6">
    <source>
        <dbReference type="SAM" id="Coils"/>
    </source>
</evidence>
<dbReference type="SMART" id="SM00388">
    <property type="entry name" value="HisKA"/>
    <property type="match status" value="1"/>
</dbReference>
<dbReference type="Gene3D" id="3.30.565.10">
    <property type="entry name" value="Histidine kinase-like ATPase, C-terminal domain"/>
    <property type="match status" value="1"/>
</dbReference>
<dbReference type="NCBIfam" id="TIGR00229">
    <property type="entry name" value="sensory_box"/>
    <property type="match status" value="2"/>
</dbReference>
<dbReference type="SMART" id="SM00091">
    <property type="entry name" value="PAS"/>
    <property type="match status" value="4"/>
</dbReference>
<gene>
    <name evidence="10" type="ORF">SAMN05444008_105122</name>
</gene>
<dbReference type="InterPro" id="IPR036890">
    <property type="entry name" value="HATPase_C_sf"/>
</dbReference>
<dbReference type="RefSeq" id="WP_083596438.1">
    <property type="nucleotide sequence ID" value="NZ_FQUO01000005.1"/>
</dbReference>
<evidence type="ECO:0000259" key="8">
    <source>
        <dbReference type="PROSITE" id="PS50112"/>
    </source>
</evidence>
<proteinExistence type="predicted"/>
<dbReference type="FunFam" id="3.30.565.10:FF:000006">
    <property type="entry name" value="Sensor histidine kinase WalK"/>
    <property type="match status" value="1"/>
</dbReference>
<dbReference type="InterPro" id="IPR013656">
    <property type="entry name" value="PAS_4"/>
</dbReference>
<dbReference type="Pfam" id="PF08448">
    <property type="entry name" value="PAS_4"/>
    <property type="match status" value="4"/>
</dbReference>
<dbReference type="PANTHER" id="PTHR43304:SF1">
    <property type="entry name" value="PAC DOMAIN-CONTAINING PROTEIN"/>
    <property type="match status" value="1"/>
</dbReference>
<dbReference type="PANTHER" id="PTHR43304">
    <property type="entry name" value="PHYTOCHROME-LIKE PROTEIN CPH1"/>
    <property type="match status" value="1"/>
</dbReference>
<organism evidence="10 11">
    <name type="scientific">Cnuella takakiae</name>
    <dbReference type="NCBI Taxonomy" id="1302690"/>
    <lineage>
        <taxon>Bacteria</taxon>
        <taxon>Pseudomonadati</taxon>
        <taxon>Bacteroidota</taxon>
        <taxon>Chitinophagia</taxon>
        <taxon>Chitinophagales</taxon>
        <taxon>Chitinophagaceae</taxon>
        <taxon>Cnuella</taxon>
    </lineage>
</organism>
<dbReference type="Pfam" id="PF02518">
    <property type="entry name" value="HATPase_c"/>
    <property type="match status" value="1"/>
</dbReference>
<evidence type="ECO:0000259" key="7">
    <source>
        <dbReference type="PROSITE" id="PS50109"/>
    </source>
</evidence>
<dbReference type="GO" id="GO:0000155">
    <property type="term" value="F:phosphorelay sensor kinase activity"/>
    <property type="evidence" value="ECO:0007669"/>
    <property type="project" value="InterPro"/>
</dbReference>